<proteinExistence type="predicted"/>
<comment type="caution">
    <text evidence="1">The sequence shown here is derived from an EMBL/GenBank/DDBJ whole genome shotgun (WGS) entry which is preliminary data.</text>
</comment>
<sequence length="71" mass="8346">MPENRRELLMVWHQDEVESLVEAGGVLKMWMFHGILGFEKSSHLETDFRGSNRRFMNVGDEGRMGKKEKHL</sequence>
<gene>
    <name evidence="1" type="ORF">GcM1_220050c</name>
</gene>
<evidence type="ECO:0000313" key="1">
    <source>
        <dbReference type="EMBL" id="RKF77346.1"/>
    </source>
</evidence>
<reference evidence="1 2" key="1">
    <citation type="journal article" date="2018" name="BMC Genomics">
        <title>Comparative genome analyses reveal sequence features reflecting distinct modes of host-adaptation between dicot and monocot powdery mildew.</title>
        <authorList>
            <person name="Wu Y."/>
            <person name="Ma X."/>
            <person name="Pan Z."/>
            <person name="Kale S.D."/>
            <person name="Song Y."/>
            <person name="King H."/>
            <person name="Zhang Q."/>
            <person name="Presley C."/>
            <person name="Deng X."/>
            <person name="Wei C.I."/>
            <person name="Xiao S."/>
        </authorList>
    </citation>
    <scope>NUCLEOTIDE SEQUENCE [LARGE SCALE GENOMIC DNA]</scope>
    <source>
        <strain evidence="1">UMSG1</strain>
    </source>
</reference>
<evidence type="ECO:0000313" key="2">
    <source>
        <dbReference type="Proteomes" id="UP000285326"/>
    </source>
</evidence>
<protein>
    <submittedName>
        <fullName evidence="1">Uncharacterized protein</fullName>
    </submittedName>
</protein>
<organism evidence="1 2">
    <name type="scientific">Golovinomyces cichoracearum</name>
    <dbReference type="NCBI Taxonomy" id="62708"/>
    <lineage>
        <taxon>Eukaryota</taxon>
        <taxon>Fungi</taxon>
        <taxon>Dikarya</taxon>
        <taxon>Ascomycota</taxon>
        <taxon>Pezizomycotina</taxon>
        <taxon>Leotiomycetes</taxon>
        <taxon>Erysiphales</taxon>
        <taxon>Erysiphaceae</taxon>
        <taxon>Golovinomyces</taxon>
    </lineage>
</organism>
<name>A0A420IS29_9PEZI</name>
<dbReference type="Proteomes" id="UP000285326">
    <property type="component" value="Unassembled WGS sequence"/>
</dbReference>
<accession>A0A420IS29</accession>
<dbReference type="AlphaFoldDB" id="A0A420IS29"/>
<dbReference type="EMBL" id="MCBS01022033">
    <property type="protein sequence ID" value="RKF77346.1"/>
    <property type="molecule type" value="Genomic_DNA"/>
</dbReference>